<organism evidence="9 10">
    <name type="scientific">Methylobacterium soli</name>
    <dbReference type="NCBI Taxonomy" id="553447"/>
    <lineage>
        <taxon>Bacteria</taxon>
        <taxon>Pseudomonadati</taxon>
        <taxon>Pseudomonadota</taxon>
        <taxon>Alphaproteobacteria</taxon>
        <taxon>Hyphomicrobiales</taxon>
        <taxon>Methylobacteriaceae</taxon>
        <taxon>Methylobacterium</taxon>
    </lineage>
</organism>
<dbReference type="OrthoDB" id="267336at2"/>
<proteinExistence type="predicted"/>
<evidence type="ECO:0000256" key="4">
    <source>
        <dbReference type="ARBA" id="ARBA00022825"/>
    </source>
</evidence>
<name>A0A6L3SSI5_9HYPH</name>
<keyword evidence="3 6" id="KW-0378">Hydrolase</keyword>
<feature type="chain" id="PRO_5026834096" evidence="7">
    <location>
        <begin position="25"/>
        <end position="297"/>
    </location>
</feature>
<dbReference type="GO" id="GO:0006508">
    <property type="term" value="P:proteolysis"/>
    <property type="evidence" value="ECO:0007669"/>
    <property type="project" value="UniProtKB-KW"/>
</dbReference>
<comment type="caution">
    <text evidence="9">The sequence shown here is derived from an EMBL/GenBank/DDBJ whole genome shotgun (WGS) entry which is preliminary data.</text>
</comment>
<keyword evidence="5" id="KW-1015">Disulfide bond</keyword>
<evidence type="ECO:0000256" key="5">
    <source>
        <dbReference type="ARBA" id="ARBA00023157"/>
    </source>
</evidence>
<dbReference type="SMART" id="SM00020">
    <property type="entry name" value="Tryp_SPc"/>
    <property type="match status" value="1"/>
</dbReference>
<dbReference type="PRINTS" id="PR00722">
    <property type="entry name" value="CHYMOTRYPSIN"/>
</dbReference>
<evidence type="ECO:0000256" key="1">
    <source>
        <dbReference type="ARBA" id="ARBA00022670"/>
    </source>
</evidence>
<dbReference type="InterPro" id="IPR033116">
    <property type="entry name" value="TRYPSIN_SER"/>
</dbReference>
<dbReference type="GO" id="GO:0004252">
    <property type="term" value="F:serine-type endopeptidase activity"/>
    <property type="evidence" value="ECO:0007669"/>
    <property type="project" value="InterPro"/>
</dbReference>
<feature type="signal peptide" evidence="7">
    <location>
        <begin position="1"/>
        <end position="24"/>
    </location>
</feature>
<dbReference type="PROSITE" id="PS50240">
    <property type="entry name" value="TRYPSIN_DOM"/>
    <property type="match status" value="1"/>
</dbReference>
<keyword evidence="2 7" id="KW-0732">Signal</keyword>
<dbReference type="PANTHER" id="PTHR24253">
    <property type="entry name" value="TRANSMEMBRANE PROTEASE SERINE"/>
    <property type="match status" value="1"/>
</dbReference>
<evidence type="ECO:0000256" key="6">
    <source>
        <dbReference type="RuleBase" id="RU363034"/>
    </source>
</evidence>
<dbReference type="InterPro" id="IPR001314">
    <property type="entry name" value="Peptidase_S1A"/>
</dbReference>
<dbReference type="FunFam" id="2.40.10.10:FF:000120">
    <property type="entry name" value="Putative serine protease"/>
    <property type="match status" value="1"/>
</dbReference>
<dbReference type="InterPro" id="IPR043504">
    <property type="entry name" value="Peptidase_S1_PA_chymotrypsin"/>
</dbReference>
<dbReference type="Pfam" id="PF00089">
    <property type="entry name" value="Trypsin"/>
    <property type="match status" value="1"/>
</dbReference>
<dbReference type="AlphaFoldDB" id="A0A6L3SSI5"/>
<reference evidence="9 10" key="1">
    <citation type="submission" date="2019-09" db="EMBL/GenBank/DDBJ databases">
        <title>YIM 48816 draft genome.</title>
        <authorList>
            <person name="Jiang L."/>
        </authorList>
    </citation>
    <scope>NUCLEOTIDE SEQUENCE [LARGE SCALE GENOMIC DNA]</scope>
    <source>
        <strain evidence="9 10">YIM 48816</strain>
    </source>
</reference>
<evidence type="ECO:0000256" key="3">
    <source>
        <dbReference type="ARBA" id="ARBA00022801"/>
    </source>
</evidence>
<dbReference type="EMBL" id="VZZK01000068">
    <property type="protein sequence ID" value="KAB1070129.1"/>
    <property type="molecule type" value="Genomic_DNA"/>
</dbReference>
<evidence type="ECO:0000259" key="8">
    <source>
        <dbReference type="PROSITE" id="PS50240"/>
    </source>
</evidence>
<dbReference type="Proteomes" id="UP000474159">
    <property type="component" value="Unassembled WGS sequence"/>
</dbReference>
<keyword evidence="10" id="KW-1185">Reference proteome</keyword>
<sequence length="297" mass="31976">MSSKLEASKLALMFMTLLSSIGQAAAQTFECLEPAQNKVEERVVGGREADARDFPWQVSVQSTLSGFCGGSLVGRTWVLTAAHCVTRETTGSIPYLQPNVSIRIYRPDNANRPMGEERKVVRAYVHEEYSPDDPAKRHDVALLKLDSGYNFDDDRSLVTPATITTDRVFGVPGACAVVTGWGRISERAAPSAILLKASVPLRSLTECSQAYAGLGIDPGHVCAGYVSGGADSCQGDSGGPLVVRGGPTGWIQVGIVSFGRGCGQPGYFGVYTRVGRIRPWIEETVRRDALIVQRRPD</sequence>
<dbReference type="InterPro" id="IPR009003">
    <property type="entry name" value="Peptidase_S1_PA"/>
</dbReference>
<keyword evidence="4 6" id="KW-0720">Serine protease</keyword>
<dbReference type="PROSITE" id="PS00134">
    <property type="entry name" value="TRYPSIN_HIS"/>
    <property type="match status" value="1"/>
</dbReference>
<keyword evidence="1 6" id="KW-0645">Protease</keyword>
<accession>A0A6L3SSI5</accession>
<dbReference type="InterPro" id="IPR018114">
    <property type="entry name" value="TRYPSIN_HIS"/>
</dbReference>
<evidence type="ECO:0000313" key="10">
    <source>
        <dbReference type="Proteomes" id="UP000474159"/>
    </source>
</evidence>
<dbReference type="PANTHER" id="PTHR24253:SF103">
    <property type="entry name" value="TRANSMEMBRANE PROTEASE SERINE 7"/>
    <property type="match status" value="1"/>
</dbReference>
<feature type="domain" description="Peptidase S1" evidence="8">
    <location>
        <begin position="43"/>
        <end position="286"/>
    </location>
</feature>
<protein>
    <submittedName>
        <fullName evidence="9">Serine protease</fullName>
    </submittedName>
</protein>
<dbReference type="RefSeq" id="WP_151005418.1">
    <property type="nucleotide sequence ID" value="NZ_BPQY01000323.1"/>
</dbReference>
<dbReference type="Gene3D" id="2.40.10.10">
    <property type="entry name" value="Trypsin-like serine proteases"/>
    <property type="match status" value="1"/>
</dbReference>
<evidence type="ECO:0000256" key="2">
    <source>
        <dbReference type="ARBA" id="ARBA00022729"/>
    </source>
</evidence>
<gene>
    <name evidence="9" type="ORF">F6X53_30430</name>
</gene>
<dbReference type="SUPFAM" id="SSF50494">
    <property type="entry name" value="Trypsin-like serine proteases"/>
    <property type="match status" value="1"/>
</dbReference>
<evidence type="ECO:0000256" key="7">
    <source>
        <dbReference type="SAM" id="SignalP"/>
    </source>
</evidence>
<dbReference type="InterPro" id="IPR001254">
    <property type="entry name" value="Trypsin_dom"/>
</dbReference>
<dbReference type="PROSITE" id="PS00135">
    <property type="entry name" value="TRYPSIN_SER"/>
    <property type="match status" value="1"/>
</dbReference>
<evidence type="ECO:0000313" key="9">
    <source>
        <dbReference type="EMBL" id="KAB1070129.1"/>
    </source>
</evidence>
<dbReference type="CDD" id="cd00190">
    <property type="entry name" value="Tryp_SPc"/>
    <property type="match status" value="1"/>
</dbReference>